<name>A0A5F7ZIH3_MACMU</name>
<proteinExistence type="predicted"/>
<reference evidence="1" key="4">
    <citation type="submission" date="2025-09" db="UniProtKB">
        <authorList>
            <consortium name="Ensembl"/>
        </authorList>
    </citation>
    <scope>IDENTIFICATION</scope>
    <source>
        <strain evidence="1">17573</strain>
    </source>
</reference>
<sequence length="155" mass="17434">MYNHMHSQRDGPKLELKFKKEAGHKSLENLQPDHVVEKKNIFSGENFKLSAAEIFINNEGPQDNGENISRAFQRFSQQPLPSQAQRPRREKWFCGPGSGPCCSVQSWNTTPCNPAAPAPAVGAKLQLGPLFQRDKPKALAAYTWCWAYRHAEGKN</sequence>
<keyword evidence="2" id="KW-1185">Reference proteome</keyword>
<dbReference type="GeneTree" id="ENSGT00980000202117"/>
<evidence type="ECO:0000313" key="1">
    <source>
        <dbReference type="Ensembl" id="ENSMMUP00000065407.1"/>
    </source>
</evidence>
<reference evidence="1" key="3">
    <citation type="submission" date="2025-08" db="UniProtKB">
        <authorList>
            <consortium name="Ensembl"/>
        </authorList>
    </citation>
    <scope>IDENTIFICATION</scope>
    <source>
        <strain evidence="1">17573</strain>
    </source>
</reference>
<dbReference type="Bgee" id="ENSMMUG00000062819">
    <property type="expression patterns" value="Expressed in lung and 8 other cell types or tissues"/>
</dbReference>
<dbReference type="AlphaFoldDB" id="A0A5F7ZIH3"/>
<accession>A0A5F7ZIH3</accession>
<organism evidence="1 2">
    <name type="scientific">Macaca mulatta</name>
    <name type="common">Rhesus macaque</name>
    <dbReference type="NCBI Taxonomy" id="9544"/>
    <lineage>
        <taxon>Eukaryota</taxon>
        <taxon>Metazoa</taxon>
        <taxon>Chordata</taxon>
        <taxon>Craniata</taxon>
        <taxon>Vertebrata</taxon>
        <taxon>Euteleostomi</taxon>
        <taxon>Mammalia</taxon>
        <taxon>Eutheria</taxon>
        <taxon>Euarchontoglires</taxon>
        <taxon>Primates</taxon>
        <taxon>Haplorrhini</taxon>
        <taxon>Catarrhini</taxon>
        <taxon>Cercopithecidae</taxon>
        <taxon>Cercopithecinae</taxon>
        <taxon>Macaca</taxon>
    </lineage>
</organism>
<dbReference type="InParanoid" id="A0A5F7ZIH3"/>
<protein>
    <submittedName>
        <fullName evidence="1">Uncharacterized protein</fullName>
    </submittedName>
</protein>
<evidence type="ECO:0000313" key="2">
    <source>
        <dbReference type="Proteomes" id="UP000006718"/>
    </source>
</evidence>
<dbReference type="Ensembl" id="ENSMMUT00000108398.1">
    <property type="protein sequence ID" value="ENSMMUP00000065407.1"/>
    <property type="gene ID" value="ENSMMUG00000062819.1"/>
</dbReference>
<reference evidence="2" key="1">
    <citation type="journal article" date="2007" name="Science">
        <title>Evolutionary and biomedical insights from the rhesus macaque genome.</title>
        <authorList>
            <person name="Gibbs R.A."/>
            <person name="Rogers J."/>
            <person name="Katze M.G."/>
            <person name="Bumgarner R."/>
            <person name="Weinstock G.M."/>
            <person name="Mardis E.R."/>
            <person name="Remington K.A."/>
            <person name="Strausberg R.L."/>
            <person name="Venter J.C."/>
            <person name="Wilson R.K."/>
            <person name="Batzer M.A."/>
            <person name="Bustamante C.D."/>
            <person name="Eichler E.E."/>
            <person name="Hahn M.W."/>
            <person name="Hardison R.C."/>
            <person name="Makova K.D."/>
            <person name="Miller W."/>
            <person name="Milosavljevic A."/>
            <person name="Palermo R.E."/>
            <person name="Siepel A."/>
            <person name="Sikela J.M."/>
            <person name="Attaway T."/>
            <person name="Bell S."/>
            <person name="Bernard K.E."/>
            <person name="Buhay C.J."/>
            <person name="Chandrabose M.N."/>
            <person name="Dao M."/>
            <person name="Davis C."/>
            <person name="Delehaunty K.D."/>
            <person name="Ding Y."/>
            <person name="Dinh H.H."/>
            <person name="Dugan-Rocha S."/>
            <person name="Fulton L.A."/>
            <person name="Gabisi R.A."/>
            <person name="Garner T.T."/>
            <person name="Godfrey J."/>
            <person name="Hawes A.C."/>
            <person name="Hernandez J."/>
            <person name="Hines S."/>
            <person name="Holder M."/>
            <person name="Hume J."/>
            <person name="Jhangiani S.N."/>
            <person name="Joshi V."/>
            <person name="Khan Z.M."/>
            <person name="Kirkness E.F."/>
            <person name="Cree A."/>
            <person name="Fowler R.G."/>
            <person name="Lee S."/>
            <person name="Lewis L.R."/>
            <person name="Li Z."/>
            <person name="Liu Y.-S."/>
            <person name="Moore S.M."/>
            <person name="Muzny D."/>
            <person name="Nazareth L.V."/>
            <person name="Ngo D.N."/>
            <person name="Okwuonu G.O."/>
            <person name="Pai G."/>
            <person name="Parker D."/>
            <person name="Paul H.A."/>
            <person name="Pfannkoch C."/>
            <person name="Pohl C.S."/>
            <person name="Rogers Y.-H.C."/>
            <person name="Ruiz S.J."/>
            <person name="Sabo A."/>
            <person name="Santibanez J."/>
            <person name="Schneider B.W."/>
            <person name="Smith S.M."/>
            <person name="Sodergren E."/>
            <person name="Svatek A.F."/>
            <person name="Utterback T.R."/>
            <person name="Vattathil S."/>
            <person name="Warren W."/>
            <person name="White C.S."/>
            <person name="Chinwalla A.T."/>
            <person name="Feng Y."/>
            <person name="Halpern A.L."/>
            <person name="Hillier L.W."/>
            <person name="Huang X."/>
            <person name="Minx P."/>
            <person name="Nelson J.O."/>
            <person name="Pepin K.H."/>
            <person name="Qin X."/>
            <person name="Sutton G.G."/>
            <person name="Venter E."/>
            <person name="Walenz B.P."/>
            <person name="Wallis J.W."/>
            <person name="Worley K.C."/>
            <person name="Yang S.-P."/>
            <person name="Jones S.M."/>
            <person name="Marra M.A."/>
            <person name="Rocchi M."/>
            <person name="Schein J.E."/>
            <person name="Baertsch R."/>
            <person name="Clarke L."/>
            <person name="Csuros M."/>
            <person name="Glasscock J."/>
            <person name="Harris R.A."/>
            <person name="Havlak P."/>
            <person name="Jackson A.R."/>
            <person name="Jiang H."/>
            <person name="Liu Y."/>
            <person name="Messina D.N."/>
            <person name="Shen Y."/>
            <person name="Song H.X.-Z."/>
            <person name="Wylie T."/>
            <person name="Zhang L."/>
            <person name="Birney E."/>
            <person name="Han K."/>
            <person name="Konkel M.K."/>
            <person name="Lee J."/>
            <person name="Smit A.F.A."/>
            <person name="Ullmer B."/>
            <person name="Wang H."/>
            <person name="Xing J."/>
            <person name="Burhans R."/>
            <person name="Cheng Z."/>
            <person name="Karro J.E."/>
            <person name="Ma J."/>
            <person name="Raney B."/>
            <person name="She X."/>
            <person name="Cox M.J."/>
            <person name="Demuth J.P."/>
            <person name="Dumas L.J."/>
            <person name="Han S.-G."/>
            <person name="Hopkins J."/>
            <person name="Karimpour-Fard A."/>
            <person name="Kim Y.H."/>
            <person name="Pollack J.R."/>
            <person name="Vinar T."/>
            <person name="Addo-Quaye C."/>
            <person name="Degenhardt J."/>
            <person name="Denby A."/>
            <person name="Hubisz M.J."/>
            <person name="Indap A."/>
            <person name="Kosiol C."/>
            <person name="Lahn B.T."/>
            <person name="Lawson H.A."/>
            <person name="Marklein A."/>
            <person name="Nielsen R."/>
            <person name="Vallender E.J."/>
            <person name="Clark A.G."/>
            <person name="Ferguson B."/>
            <person name="Hernandez R.D."/>
            <person name="Hirani K."/>
            <person name="Kehrer-Sawatzki H."/>
            <person name="Kolb J."/>
            <person name="Patil S."/>
            <person name="Pu L.-L."/>
            <person name="Ren Y."/>
            <person name="Smith D.G."/>
            <person name="Wheeler D.A."/>
            <person name="Schenck I."/>
            <person name="Ball E.V."/>
            <person name="Chen R."/>
            <person name="Cooper D.N."/>
            <person name="Giardine B."/>
            <person name="Hsu F."/>
            <person name="Kent W.J."/>
            <person name="Lesk A."/>
            <person name="Nelson D.L."/>
            <person name="O'brien W.E."/>
            <person name="Pruefer K."/>
            <person name="Stenson P.D."/>
            <person name="Wallace J.C."/>
            <person name="Ke H."/>
            <person name="Liu X.-M."/>
            <person name="Wang P."/>
            <person name="Xiang A.P."/>
            <person name="Yang F."/>
            <person name="Barber G.P."/>
            <person name="Haussler D."/>
            <person name="Karolchik D."/>
            <person name="Kern A.D."/>
            <person name="Kuhn R.M."/>
            <person name="Smith K.E."/>
            <person name="Zwieg A.S."/>
        </authorList>
    </citation>
    <scope>NUCLEOTIDE SEQUENCE [LARGE SCALE GENOMIC DNA]</scope>
    <source>
        <strain evidence="2">17573</strain>
    </source>
</reference>
<dbReference type="Proteomes" id="UP000006718">
    <property type="component" value="Chromosome 13"/>
</dbReference>
<dbReference type="VEuPathDB" id="HostDB:ENSMMUG00000062819"/>
<reference evidence="1" key="2">
    <citation type="submission" date="2019-01" db="EMBL/GenBank/DDBJ databases">
        <authorList>
            <person name="Graves T."/>
            <person name="Eichler E.E."/>
            <person name="Wilson R.K."/>
        </authorList>
    </citation>
    <scope>NUCLEOTIDE SEQUENCE [LARGE SCALE GENOMIC DNA]</scope>
    <source>
        <strain evidence="1">17573</strain>
    </source>
</reference>